<evidence type="ECO:0000256" key="6">
    <source>
        <dbReference type="ARBA" id="ARBA00023136"/>
    </source>
</evidence>
<dbReference type="Gene3D" id="2.60.40.1120">
    <property type="entry name" value="Carboxypeptidase-like, regulatory domain"/>
    <property type="match status" value="1"/>
</dbReference>
<keyword evidence="6 8" id="KW-0472">Membrane</keyword>
<keyword evidence="3 8" id="KW-1134">Transmembrane beta strand</keyword>
<dbReference type="Pfam" id="PF07715">
    <property type="entry name" value="Plug"/>
    <property type="match status" value="1"/>
</dbReference>
<dbReference type="InterPro" id="IPR036942">
    <property type="entry name" value="Beta-barrel_TonB_sf"/>
</dbReference>
<keyword evidence="12" id="KW-0675">Receptor</keyword>
<dbReference type="InterPro" id="IPR008969">
    <property type="entry name" value="CarboxyPept-like_regulatory"/>
</dbReference>
<dbReference type="Pfam" id="PF00593">
    <property type="entry name" value="TonB_dep_Rec_b-barrel"/>
    <property type="match status" value="1"/>
</dbReference>
<evidence type="ECO:0000256" key="5">
    <source>
        <dbReference type="ARBA" id="ARBA00023077"/>
    </source>
</evidence>
<evidence type="ECO:0000256" key="1">
    <source>
        <dbReference type="ARBA" id="ARBA00004571"/>
    </source>
</evidence>
<evidence type="ECO:0000256" key="7">
    <source>
        <dbReference type="ARBA" id="ARBA00023237"/>
    </source>
</evidence>
<dbReference type="InterPro" id="IPR023996">
    <property type="entry name" value="TonB-dep_OMP_SusC/RagA"/>
</dbReference>
<comment type="subcellular location">
    <subcellularLocation>
        <location evidence="1 8">Cell outer membrane</location>
        <topology evidence="1 8">Multi-pass membrane protein</topology>
    </subcellularLocation>
</comment>
<evidence type="ECO:0000256" key="4">
    <source>
        <dbReference type="ARBA" id="ARBA00022692"/>
    </source>
</evidence>
<keyword evidence="5 9" id="KW-0798">TonB box</keyword>
<dbReference type="InterPro" id="IPR012910">
    <property type="entry name" value="Plug_dom"/>
</dbReference>
<comment type="similarity">
    <text evidence="8 9">Belongs to the TonB-dependent receptor family.</text>
</comment>
<protein>
    <submittedName>
        <fullName evidence="12">TonB-dependent receptor</fullName>
    </submittedName>
</protein>
<evidence type="ECO:0000256" key="9">
    <source>
        <dbReference type="RuleBase" id="RU003357"/>
    </source>
</evidence>
<dbReference type="Pfam" id="PF13715">
    <property type="entry name" value="CarbopepD_reg_2"/>
    <property type="match status" value="1"/>
</dbReference>
<keyword evidence="13" id="KW-1185">Reference proteome</keyword>
<dbReference type="SUPFAM" id="SSF56935">
    <property type="entry name" value="Porins"/>
    <property type="match status" value="1"/>
</dbReference>
<dbReference type="PROSITE" id="PS52016">
    <property type="entry name" value="TONB_DEPENDENT_REC_3"/>
    <property type="match status" value="1"/>
</dbReference>
<dbReference type="InterPro" id="IPR037066">
    <property type="entry name" value="Plug_dom_sf"/>
</dbReference>
<dbReference type="EMBL" id="CP041253">
    <property type="protein sequence ID" value="QDH80458.1"/>
    <property type="molecule type" value="Genomic_DNA"/>
</dbReference>
<reference evidence="12 13" key="1">
    <citation type="submission" date="2019-06" db="EMBL/GenBank/DDBJ databases">
        <title>Echinicola alkalisoli sp. nov. isolated from saline soil.</title>
        <authorList>
            <person name="Sun J.-Q."/>
            <person name="Xu L."/>
        </authorList>
    </citation>
    <scope>NUCLEOTIDE SEQUENCE [LARGE SCALE GENOMIC DNA]</scope>
    <source>
        <strain evidence="12 13">LN3S3</strain>
    </source>
</reference>
<dbReference type="Gene3D" id="2.40.170.20">
    <property type="entry name" value="TonB-dependent receptor, beta-barrel domain"/>
    <property type="match status" value="1"/>
</dbReference>
<dbReference type="Proteomes" id="UP000316614">
    <property type="component" value="Chromosome"/>
</dbReference>
<dbReference type="InterPro" id="IPR023997">
    <property type="entry name" value="TonB-dep_OMP_SusC/RagA_CS"/>
</dbReference>
<keyword evidence="4 8" id="KW-0812">Transmembrane</keyword>
<keyword evidence="2 8" id="KW-0813">Transport</keyword>
<feature type="domain" description="TonB-dependent receptor plug" evidence="11">
    <location>
        <begin position="138"/>
        <end position="253"/>
    </location>
</feature>
<dbReference type="NCBIfam" id="TIGR04056">
    <property type="entry name" value="OMP_RagA_SusC"/>
    <property type="match status" value="1"/>
</dbReference>
<dbReference type="RefSeq" id="WP_141615691.1">
    <property type="nucleotide sequence ID" value="NZ_CP041253.1"/>
</dbReference>
<dbReference type="SUPFAM" id="SSF49464">
    <property type="entry name" value="Carboxypeptidase regulatory domain-like"/>
    <property type="match status" value="1"/>
</dbReference>
<feature type="domain" description="TonB-dependent receptor-like beta-barrel" evidence="10">
    <location>
        <begin position="412"/>
        <end position="964"/>
    </location>
</feature>
<evidence type="ECO:0000259" key="11">
    <source>
        <dbReference type="Pfam" id="PF07715"/>
    </source>
</evidence>
<evidence type="ECO:0000259" key="10">
    <source>
        <dbReference type="Pfam" id="PF00593"/>
    </source>
</evidence>
<keyword evidence="7 8" id="KW-0998">Cell outer membrane</keyword>
<dbReference type="KEGG" id="echi:FKX85_15985"/>
<dbReference type="FunFam" id="2.60.40.1120:FF:000003">
    <property type="entry name" value="Outer membrane protein Omp121"/>
    <property type="match status" value="1"/>
</dbReference>
<evidence type="ECO:0000256" key="2">
    <source>
        <dbReference type="ARBA" id="ARBA00022448"/>
    </source>
</evidence>
<proteinExistence type="inferred from homology"/>
<evidence type="ECO:0000256" key="8">
    <source>
        <dbReference type="PROSITE-ProRule" id="PRU01360"/>
    </source>
</evidence>
<dbReference type="Gene3D" id="2.170.130.10">
    <property type="entry name" value="TonB-dependent receptor, plug domain"/>
    <property type="match status" value="1"/>
</dbReference>
<dbReference type="OrthoDB" id="9768177at2"/>
<dbReference type="InterPro" id="IPR000531">
    <property type="entry name" value="Beta-barrel_TonB"/>
</dbReference>
<dbReference type="NCBIfam" id="TIGR04057">
    <property type="entry name" value="SusC_RagA_signa"/>
    <property type="match status" value="1"/>
</dbReference>
<accession>A0A514CKZ2</accession>
<dbReference type="AlphaFoldDB" id="A0A514CKZ2"/>
<name>A0A514CKZ2_9BACT</name>
<dbReference type="GO" id="GO:0009279">
    <property type="term" value="C:cell outer membrane"/>
    <property type="evidence" value="ECO:0007669"/>
    <property type="project" value="UniProtKB-SubCell"/>
</dbReference>
<sequence>MDNFTDKLPPKITATRLWFFLWMVFAVYGPIEAQASIYSVSSYRDKIPISGLVTDSEGSPLPGVSILEQGSANGTITDIDGNFSIEVNSTEAVLVFSFMGFDSQEILVGNQESLRVTMVSSTQDLNEIIVVGYGIQEKKDVTGAMATVKDEDFNRGIVNSPEDLIQGKVAGVNVVSSSGEPGASQNITIRGPGGVRTGNSPLFVIDGVVLDNSSTGGNNNPLNFINPQDIKSIDVLKDASATAIYGSRGANGVIMITTKKGAEGVSTINYTMGMGMSKMARPIDVFKADDYRREVQAVDGILQDSLANTNWQEEISRTAITQNHNLSFNGGSKKLVYFASLGYQDQEGILKDSELKRYTGRLNVSQKFLENDILTIDMNLSASQTLSQSPNVEGIIGSALAANPTFPAYNEDGTPFRDPAGTNPLRYLEIYDEYLRVNRVIGNISGTLDISKAFQYKINVGIDNSNSTRDVQELPSVEPQQIGRLEITNAYNRNFLIENYLTYTYDKDVHFLTAMAGHSYQEVFIQSRTNSINEFPVSEIEPRYNPGLGQDLSLANNRPTGYATINELQSFFGRLNYQYNDRYLLTATVRADGSSKFGDNNKYGVFPSFSLGWRLSEEDFLNRSSWISDLKLRFGWGQTGNQEIPSKITQPLYTATVSGGTSYPLDNSGTFPAGITFARLANPDLQWEVSTQTNLGLDFAVFDAKLSGSVDYFRKVSNNILLEVIPADPVQPASTTWVNVEDMNIINQGLELALNYRQRFSTDVFMTVGGNATFIDNEVKNSPFTVIPSGSATGAGLSSATINGYINNQPIGSFYLLDHIGFDEDGLNRFRDTNNDGVVNDQDRIVAGTALPDFQYNLFGNLTVKRFDMSFNFNGASGNKVYDNTANVSFFKLRLARGLNVTPEATASPEESVNNAAPVSTRYLKDAQFFRLNNLTVGYNFNTADLGISKYVKDLRVSLTGQNLFVITPYDGYDPEVNTSRNINGVSSYGIDYLSYPKARTFIFGLNITL</sequence>
<evidence type="ECO:0000313" key="12">
    <source>
        <dbReference type="EMBL" id="QDH80458.1"/>
    </source>
</evidence>
<evidence type="ECO:0000313" key="13">
    <source>
        <dbReference type="Proteomes" id="UP000316614"/>
    </source>
</evidence>
<dbReference type="InterPro" id="IPR039426">
    <property type="entry name" value="TonB-dep_rcpt-like"/>
</dbReference>
<gene>
    <name evidence="12" type="ORF">FKX85_15985</name>
</gene>
<organism evidence="12 13">
    <name type="scientific">Echinicola soli</name>
    <dbReference type="NCBI Taxonomy" id="2591634"/>
    <lineage>
        <taxon>Bacteria</taxon>
        <taxon>Pseudomonadati</taxon>
        <taxon>Bacteroidota</taxon>
        <taxon>Cytophagia</taxon>
        <taxon>Cytophagales</taxon>
        <taxon>Cyclobacteriaceae</taxon>
        <taxon>Echinicola</taxon>
    </lineage>
</organism>
<evidence type="ECO:0000256" key="3">
    <source>
        <dbReference type="ARBA" id="ARBA00022452"/>
    </source>
</evidence>